<feature type="region of interest" description="Disordered" evidence="5">
    <location>
        <begin position="266"/>
        <end position="285"/>
    </location>
</feature>
<dbReference type="InterPro" id="IPR019996">
    <property type="entry name" value="Salicylate_synthase"/>
</dbReference>
<keyword evidence="4" id="KW-0456">Lyase</keyword>
<organism evidence="7 8">
    <name type="scientific">Lysobacter gummosus</name>
    <dbReference type="NCBI Taxonomy" id="262324"/>
    <lineage>
        <taxon>Bacteria</taxon>
        <taxon>Pseudomonadati</taxon>
        <taxon>Pseudomonadota</taxon>
        <taxon>Gammaproteobacteria</taxon>
        <taxon>Lysobacterales</taxon>
        <taxon>Lysobacteraceae</taxon>
        <taxon>Lysobacter</taxon>
    </lineage>
</organism>
<protein>
    <submittedName>
        <fullName evidence="7">Salicylate synthase</fullName>
    </submittedName>
</protein>
<dbReference type="Proteomes" id="UP000829194">
    <property type="component" value="Chromosome"/>
</dbReference>
<evidence type="ECO:0000259" key="6">
    <source>
        <dbReference type="Pfam" id="PF00425"/>
    </source>
</evidence>
<dbReference type="PANTHER" id="PTHR11236">
    <property type="entry name" value="AMINOBENZOATE/ANTHRANILATE SYNTHASE"/>
    <property type="match status" value="1"/>
</dbReference>
<dbReference type="Gene3D" id="3.60.120.10">
    <property type="entry name" value="Anthranilate synthase"/>
    <property type="match status" value="1"/>
</dbReference>
<dbReference type="InterPro" id="IPR005801">
    <property type="entry name" value="ADC_synthase"/>
</dbReference>
<evidence type="ECO:0000313" key="8">
    <source>
        <dbReference type="Proteomes" id="UP000829194"/>
    </source>
</evidence>
<feature type="domain" description="Chorismate-utilising enzyme C-terminal" evidence="6">
    <location>
        <begin position="186"/>
        <end position="438"/>
    </location>
</feature>
<feature type="compositionally biased region" description="Basic and acidic residues" evidence="5">
    <location>
        <begin position="273"/>
        <end position="285"/>
    </location>
</feature>
<evidence type="ECO:0000256" key="5">
    <source>
        <dbReference type="SAM" id="MobiDB-lite"/>
    </source>
</evidence>
<dbReference type="Pfam" id="PF00425">
    <property type="entry name" value="Chorismate_bind"/>
    <property type="match status" value="1"/>
</dbReference>
<comment type="cofactor">
    <cofactor evidence="1">
        <name>Mg(2+)</name>
        <dbReference type="ChEBI" id="CHEBI:18420"/>
    </cofactor>
</comment>
<evidence type="ECO:0000256" key="4">
    <source>
        <dbReference type="ARBA" id="ARBA00023239"/>
    </source>
</evidence>
<keyword evidence="2" id="KW-0479">Metal-binding</keyword>
<evidence type="ECO:0000256" key="3">
    <source>
        <dbReference type="ARBA" id="ARBA00022842"/>
    </source>
</evidence>
<proteinExistence type="predicted"/>
<dbReference type="InterPro" id="IPR019999">
    <property type="entry name" value="Anth_synth_I-like"/>
</dbReference>
<evidence type="ECO:0000256" key="1">
    <source>
        <dbReference type="ARBA" id="ARBA00001946"/>
    </source>
</evidence>
<evidence type="ECO:0000313" key="7">
    <source>
        <dbReference type="EMBL" id="UNP29115.1"/>
    </source>
</evidence>
<dbReference type="RefSeq" id="WP_187313069.1">
    <property type="nucleotide sequence ID" value="NZ_CP011131.1"/>
</dbReference>
<name>A0ABY3XBX8_9GAMM</name>
<dbReference type="PANTHER" id="PTHR11236:SF48">
    <property type="entry name" value="ISOCHORISMATE SYNTHASE MENF"/>
    <property type="match status" value="1"/>
</dbReference>
<accession>A0ABY3XBX8</accession>
<dbReference type="EMBL" id="CP093547">
    <property type="protein sequence ID" value="UNP29115.1"/>
    <property type="molecule type" value="Genomic_DNA"/>
</dbReference>
<gene>
    <name evidence="7" type="ORF">MOV92_22020</name>
</gene>
<dbReference type="InterPro" id="IPR015890">
    <property type="entry name" value="Chorismate_C"/>
</dbReference>
<keyword evidence="3" id="KW-0460">Magnesium</keyword>
<sequence>MTQSLKGEGAAMSADRVMRVIGLSGGDGLQIAERLLHALGHDQYFAYERDDRWHIGLGITATLSISPCGGRYEVISKEGMQTGPTNAALASVARQFMAEHSCSGRRVHGLVAFNYAPCVNGQPYTPGTWPLLILMIPRVEIVVTSDIVEICSDDEAAVDEVVRVVSEQTTVSSPHLCPIDTKAGERVYQDIVRAALEEIGSGVYAKIIVSRAVPTQERIDMPASLVLGRRRNTPARTFALKFDSREAVGFSPELVMSVDDGIVSTEPLAGTRSRSDDPRTDARNRDELINDPKEIVEHAISVREAVDELMRICTHGTVVIDDFMSVRNRGSVQHLGSRVSGRLKDNADAWDALDILFPSITATGIPKQAAIAAIARLETVPRELYSGAVLMIEGERRFEAALVLRAAYQDAARSWVQAGAGIIAQSNPLREFTETVEKLGSVAPYLAMEPR</sequence>
<evidence type="ECO:0000256" key="2">
    <source>
        <dbReference type="ARBA" id="ARBA00022723"/>
    </source>
</evidence>
<dbReference type="SUPFAM" id="SSF56322">
    <property type="entry name" value="ADC synthase"/>
    <property type="match status" value="1"/>
</dbReference>
<dbReference type="NCBIfam" id="TIGR03494">
    <property type="entry name" value="salicyl_syn"/>
    <property type="match status" value="1"/>
</dbReference>
<reference evidence="7 8" key="1">
    <citation type="submission" date="2022-03" db="EMBL/GenBank/DDBJ databases">
        <title>Complete genome sequence of Lysobacter capsici VKM B-2533 and Lysobacter gummosus 10.1.1, promising sources of lytic agents.</title>
        <authorList>
            <person name="Tarlachkov S.V."/>
            <person name="Kudryakova I.V."/>
            <person name="Afoshin A.S."/>
            <person name="Leontyevskaya E.A."/>
            <person name="Leontyevskaya N.V."/>
        </authorList>
    </citation>
    <scope>NUCLEOTIDE SEQUENCE [LARGE SCALE GENOMIC DNA]</scope>
    <source>
        <strain evidence="7 8">10.1.1</strain>
    </source>
</reference>
<keyword evidence="8" id="KW-1185">Reference proteome</keyword>